<accession>A0A6J5DAJ3</accession>
<dbReference type="Proteomes" id="UP000494329">
    <property type="component" value="Unassembled WGS sequence"/>
</dbReference>
<dbReference type="EMBL" id="CADIKF010000005">
    <property type="protein sequence ID" value="CAB3750437.1"/>
    <property type="molecule type" value="Genomic_DNA"/>
</dbReference>
<dbReference type="PANTHER" id="PTHR38436">
    <property type="entry name" value="POLYKETIDE CYCLASE SNOAL-LIKE DOMAIN"/>
    <property type="match status" value="1"/>
</dbReference>
<dbReference type="GO" id="GO:0016787">
    <property type="term" value="F:hydrolase activity"/>
    <property type="evidence" value="ECO:0007669"/>
    <property type="project" value="InterPro"/>
</dbReference>
<dbReference type="InterPro" id="IPR002925">
    <property type="entry name" value="Dienelactn_hydro"/>
</dbReference>
<dbReference type="Pfam" id="PF01738">
    <property type="entry name" value="DLH"/>
    <property type="match status" value="1"/>
</dbReference>
<dbReference type="Gene3D" id="3.40.50.1820">
    <property type="entry name" value="alpha/beta hydrolase"/>
    <property type="match status" value="1"/>
</dbReference>
<organism evidence="2 3">
    <name type="scientific">Paraburkholderia solisilvae</name>
    <dbReference type="NCBI Taxonomy" id="624376"/>
    <lineage>
        <taxon>Bacteria</taxon>
        <taxon>Pseudomonadati</taxon>
        <taxon>Pseudomonadota</taxon>
        <taxon>Betaproteobacteria</taxon>
        <taxon>Burkholderiales</taxon>
        <taxon>Burkholderiaceae</taxon>
        <taxon>Paraburkholderia</taxon>
    </lineage>
</organism>
<dbReference type="AlphaFoldDB" id="A0A6J5DAJ3"/>
<dbReference type="SUPFAM" id="SSF54427">
    <property type="entry name" value="NTF2-like"/>
    <property type="match status" value="1"/>
</dbReference>
<dbReference type="GO" id="GO:0030638">
    <property type="term" value="P:polyketide metabolic process"/>
    <property type="evidence" value="ECO:0007669"/>
    <property type="project" value="InterPro"/>
</dbReference>
<dbReference type="InterPro" id="IPR029058">
    <property type="entry name" value="AB_hydrolase_fold"/>
</dbReference>
<evidence type="ECO:0000313" key="2">
    <source>
        <dbReference type="EMBL" id="CAB3750437.1"/>
    </source>
</evidence>
<protein>
    <recommendedName>
        <fullName evidence="1">Dienelactone hydrolase domain-containing protein</fullName>
    </recommendedName>
</protein>
<name>A0A6J5DAJ3_9BURK</name>
<dbReference type="InterPro" id="IPR009959">
    <property type="entry name" value="Cyclase_SnoaL-like"/>
</dbReference>
<reference evidence="2 3" key="1">
    <citation type="submission" date="2020-04" db="EMBL/GenBank/DDBJ databases">
        <authorList>
            <person name="De Canck E."/>
        </authorList>
    </citation>
    <scope>NUCLEOTIDE SEQUENCE [LARGE SCALE GENOMIC DNA]</scope>
    <source>
        <strain evidence="2 3">LMG 29739</strain>
    </source>
</reference>
<keyword evidence="3" id="KW-1185">Reference proteome</keyword>
<dbReference type="PANTHER" id="PTHR38436:SF3">
    <property type="entry name" value="CARBOXYMETHYLENEBUTENOLIDASE-RELATED"/>
    <property type="match status" value="1"/>
</dbReference>
<evidence type="ECO:0000313" key="3">
    <source>
        <dbReference type="Proteomes" id="UP000494329"/>
    </source>
</evidence>
<sequence length="444" mass="49777">MMLSIFFRLEYWCAEDVLETYWLSRKHRPRRDNKMDDFIEIAASHGQGFTGYIALPGHDRAPGLVLLHDIFGIDDHTKQMARRYAEEGYVVVVPDLYWRLSPRASFSRHGADLERAHEFERRLDLEHAVDDINATFEALREHPAQDGKVGALGFGLGGSLAVLAAARTDVDCAVGYGGASLEGSLSDARYLRCPFVLHLAGRVASANDVLVRGKIRAAFEYRPGVTVHEYECGESFTVPGPEFDRTAASLSYSRSLSLLKKTMGPVYAIERVWKRHSYHKYVTRDAEAVMDTMVADPYFNDVPTMTGGIGKESLKRFYIEQFMYSFPPDAQHVPVSFTVGVDRIVDEFVFSCTHTCEMQWMLPGVEPTGKYFEVAMVAVICFRGDKIDNLHVYWDQATVLAQLGLLDPRGLPVVGVESARKVLDISRASDSLMPRMSGPDDKPD</sequence>
<feature type="domain" description="Dienelactone hydrolase" evidence="1">
    <location>
        <begin position="49"/>
        <end position="261"/>
    </location>
</feature>
<dbReference type="SUPFAM" id="SSF53474">
    <property type="entry name" value="alpha/beta-Hydrolases"/>
    <property type="match status" value="1"/>
</dbReference>
<proteinExistence type="predicted"/>
<gene>
    <name evidence="2" type="ORF">LMG29739_01093</name>
</gene>
<dbReference type="InterPro" id="IPR032710">
    <property type="entry name" value="NTF2-like_dom_sf"/>
</dbReference>
<dbReference type="Pfam" id="PF07366">
    <property type="entry name" value="SnoaL"/>
    <property type="match status" value="1"/>
</dbReference>
<evidence type="ECO:0000259" key="1">
    <source>
        <dbReference type="Pfam" id="PF01738"/>
    </source>
</evidence>
<dbReference type="Gene3D" id="3.10.450.50">
    <property type="match status" value="1"/>
</dbReference>